<feature type="compositionally biased region" description="Basic and acidic residues" evidence="1">
    <location>
        <begin position="341"/>
        <end position="365"/>
    </location>
</feature>
<evidence type="ECO:0000256" key="1">
    <source>
        <dbReference type="SAM" id="MobiDB-lite"/>
    </source>
</evidence>
<dbReference type="Proteomes" id="UP000701801">
    <property type="component" value="Unassembled WGS sequence"/>
</dbReference>
<accession>A0A9N9LY10</accession>
<organism evidence="2 3">
    <name type="scientific">Hymenoscyphus albidus</name>
    <dbReference type="NCBI Taxonomy" id="595503"/>
    <lineage>
        <taxon>Eukaryota</taxon>
        <taxon>Fungi</taxon>
        <taxon>Dikarya</taxon>
        <taxon>Ascomycota</taxon>
        <taxon>Pezizomycotina</taxon>
        <taxon>Leotiomycetes</taxon>
        <taxon>Helotiales</taxon>
        <taxon>Helotiaceae</taxon>
        <taxon>Hymenoscyphus</taxon>
    </lineage>
</organism>
<dbReference type="OrthoDB" id="10304575at2759"/>
<reference evidence="2" key="1">
    <citation type="submission" date="2021-07" db="EMBL/GenBank/DDBJ databases">
        <authorList>
            <person name="Durling M."/>
        </authorList>
    </citation>
    <scope>NUCLEOTIDE SEQUENCE</scope>
</reference>
<dbReference type="EMBL" id="CAJVRM010000396">
    <property type="protein sequence ID" value="CAG8980542.1"/>
    <property type="molecule type" value="Genomic_DNA"/>
</dbReference>
<protein>
    <submittedName>
        <fullName evidence="2">Uncharacterized protein</fullName>
    </submittedName>
</protein>
<feature type="region of interest" description="Disordered" evidence="1">
    <location>
        <begin position="335"/>
        <end position="365"/>
    </location>
</feature>
<name>A0A9N9LY10_9HELO</name>
<dbReference type="AlphaFoldDB" id="A0A9N9LY10"/>
<keyword evidence="3" id="KW-1185">Reference proteome</keyword>
<gene>
    <name evidence="2" type="ORF">HYALB_00002539</name>
</gene>
<evidence type="ECO:0000313" key="2">
    <source>
        <dbReference type="EMBL" id="CAG8980542.1"/>
    </source>
</evidence>
<evidence type="ECO:0000313" key="3">
    <source>
        <dbReference type="Proteomes" id="UP000701801"/>
    </source>
</evidence>
<comment type="caution">
    <text evidence="2">The sequence shown here is derived from an EMBL/GenBank/DDBJ whole genome shotgun (WGS) entry which is preliminary data.</text>
</comment>
<proteinExistence type="predicted"/>
<sequence>MEKDKVYYQTQWQNNSVQAVRNQLKKYNVSYSKRDNKPTLVGKVLCEEYKRRIAAYEAELLDDSNDPHCRGRFARMISDKEFVIDHFDILSNTTIRFYDSQKKAFDKELLKARKKVEDACTEYVDKLKERLIKGDNRPEPIAPNLSRYYDFHSLSSGNTNESDVEKPPQKKAKVEVFGNPLNLNLLSTSHAFKPDNVPNQCAHAERNITASPSLDPLDDPKFEKSFQTKNPGPSLFPGLFFAQRSPHMYHIHISKEYHRVRGDRLFLFLELVYEYRPTQGYVDSTGYFINFVNGSSVEGAALHLRRSMKDKNLFDHPQPKISGLNNGQPFGPFGPFGIELSEGHDEETSKLTTATKEEADASKTG</sequence>